<dbReference type="AlphaFoldDB" id="A0AAJ0M1J4"/>
<dbReference type="GO" id="GO:0051082">
    <property type="term" value="F:unfolded protein binding"/>
    <property type="evidence" value="ECO:0007669"/>
    <property type="project" value="TreeGrafter"/>
</dbReference>
<sequence>MLDRNDEKRAWQYVYQALLLEYCYILGRDGVVVFFKCMTTPGHRAQEDFQKDIAKRFYKIRSMARRDSKQKVVDVEQVQLYPVSEDSSIRIRVPPTGSQDEKEKRGREIFEQFSPEMRAALESASLEEVNKVLAEMAVPEAEKMVSFLDERGIRLAVWISKRESSMPQRKRERGI</sequence>
<keyword evidence="3" id="KW-0963">Cytoplasm</keyword>
<comment type="subcellular location">
    <subcellularLocation>
        <location evidence="1">Cytoplasm</location>
    </subcellularLocation>
</comment>
<dbReference type="GO" id="GO:0050821">
    <property type="term" value="P:protein stabilization"/>
    <property type="evidence" value="ECO:0007669"/>
    <property type="project" value="TreeGrafter"/>
</dbReference>
<dbReference type="RefSeq" id="XP_062721349.1">
    <property type="nucleotide sequence ID" value="XM_062862587.1"/>
</dbReference>
<evidence type="ECO:0000313" key="5">
    <source>
        <dbReference type="EMBL" id="KAK3305569.1"/>
    </source>
</evidence>
<dbReference type="Gene3D" id="1.20.58.610">
    <property type="entry name" value="Cdc37, Hsp90 binding domain"/>
    <property type="match status" value="1"/>
</dbReference>
<reference evidence="5" key="2">
    <citation type="submission" date="2023-06" db="EMBL/GenBank/DDBJ databases">
        <authorList>
            <consortium name="Lawrence Berkeley National Laboratory"/>
            <person name="Mondo S.J."/>
            <person name="Hensen N."/>
            <person name="Bonometti L."/>
            <person name="Westerberg I."/>
            <person name="Brannstrom I.O."/>
            <person name="Guillou S."/>
            <person name="Cros-Aarteil S."/>
            <person name="Calhoun S."/>
            <person name="Haridas S."/>
            <person name="Kuo A."/>
            <person name="Pangilinan J."/>
            <person name="Riley R."/>
            <person name="Labutti K."/>
            <person name="Andreopoulos B."/>
            <person name="Lipzen A."/>
            <person name="Chen C."/>
            <person name="Yanf M."/>
            <person name="Daum C."/>
            <person name="Ng V."/>
            <person name="Clum A."/>
            <person name="Steindorff A."/>
            <person name="Ohm R."/>
            <person name="Martin F."/>
            <person name="Silar P."/>
            <person name="Natvig D."/>
            <person name="Lalanne C."/>
            <person name="Gautier V."/>
            <person name="Ament-Velasquez S.L."/>
            <person name="Kruys A."/>
            <person name="Hutchinson M.I."/>
            <person name="Powell A.J."/>
            <person name="Barry K."/>
            <person name="Miller A.N."/>
            <person name="Grigoriev I.V."/>
            <person name="Debuchy R."/>
            <person name="Gladieux P."/>
            <person name="Thoren M.H."/>
            <person name="Johannesson H."/>
        </authorList>
    </citation>
    <scope>NUCLEOTIDE SEQUENCE</scope>
    <source>
        <strain evidence="5">CBS 333.67</strain>
    </source>
</reference>
<dbReference type="InterPro" id="IPR013874">
    <property type="entry name" value="Cdc37_Hsp90-bd"/>
</dbReference>
<proteinExistence type="inferred from homology"/>
<evidence type="ECO:0000259" key="4">
    <source>
        <dbReference type="SMART" id="SM01069"/>
    </source>
</evidence>
<dbReference type="GeneID" id="87881416"/>
<keyword evidence="6" id="KW-1185">Reference proteome</keyword>
<dbReference type="InterPro" id="IPR013873">
    <property type="entry name" value="Cdc37_C"/>
</dbReference>
<feature type="domain" description="Cdc37 C-terminal" evidence="4">
    <location>
        <begin position="91"/>
        <end position="172"/>
    </location>
</feature>
<dbReference type="GO" id="GO:0005737">
    <property type="term" value="C:cytoplasm"/>
    <property type="evidence" value="ECO:0007669"/>
    <property type="project" value="UniProtKB-SubCell"/>
</dbReference>
<dbReference type="InterPro" id="IPR038189">
    <property type="entry name" value="Cdc37_Hsp90-bd_sf"/>
</dbReference>
<evidence type="ECO:0000256" key="3">
    <source>
        <dbReference type="ARBA" id="ARBA00022490"/>
    </source>
</evidence>
<comment type="caution">
    <text evidence="5">The sequence shown here is derived from an EMBL/GenBank/DDBJ whole genome shotgun (WGS) entry which is preliminary data.</text>
</comment>
<dbReference type="PANTHER" id="PTHR12800">
    <property type="entry name" value="CDC37-RELATED"/>
    <property type="match status" value="1"/>
</dbReference>
<evidence type="ECO:0000256" key="2">
    <source>
        <dbReference type="ARBA" id="ARBA00006222"/>
    </source>
</evidence>
<evidence type="ECO:0000256" key="1">
    <source>
        <dbReference type="ARBA" id="ARBA00004496"/>
    </source>
</evidence>
<dbReference type="SUPFAM" id="SSF101391">
    <property type="entry name" value="Hsp90 co-chaperone CDC37"/>
    <property type="match status" value="1"/>
</dbReference>
<reference evidence="5" key="1">
    <citation type="journal article" date="2023" name="Mol. Phylogenet. Evol.">
        <title>Genome-scale phylogeny and comparative genomics of the fungal order Sordariales.</title>
        <authorList>
            <person name="Hensen N."/>
            <person name="Bonometti L."/>
            <person name="Westerberg I."/>
            <person name="Brannstrom I.O."/>
            <person name="Guillou S."/>
            <person name="Cros-Aarteil S."/>
            <person name="Calhoun S."/>
            <person name="Haridas S."/>
            <person name="Kuo A."/>
            <person name="Mondo S."/>
            <person name="Pangilinan J."/>
            <person name="Riley R."/>
            <person name="LaButti K."/>
            <person name="Andreopoulos B."/>
            <person name="Lipzen A."/>
            <person name="Chen C."/>
            <person name="Yan M."/>
            <person name="Daum C."/>
            <person name="Ng V."/>
            <person name="Clum A."/>
            <person name="Steindorff A."/>
            <person name="Ohm R.A."/>
            <person name="Martin F."/>
            <person name="Silar P."/>
            <person name="Natvig D.O."/>
            <person name="Lalanne C."/>
            <person name="Gautier V."/>
            <person name="Ament-Velasquez S.L."/>
            <person name="Kruys A."/>
            <person name="Hutchinson M.I."/>
            <person name="Powell A.J."/>
            <person name="Barry K."/>
            <person name="Miller A.N."/>
            <person name="Grigoriev I.V."/>
            <person name="Debuchy R."/>
            <person name="Gladieux P."/>
            <person name="Hiltunen Thoren M."/>
            <person name="Johannesson H."/>
        </authorList>
    </citation>
    <scope>NUCLEOTIDE SEQUENCE</scope>
    <source>
        <strain evidence="5">CBS 333.67</strain>
    </source>
</reference>
<dbReference type="SMART" id="SM01069">
    <property type="entry name" value="CDC37_C"/>
    <property type="match status" value="1"/>
</dbReference>
<name>A0AAJ0M1J4_9PEZI</name>
<evidence type="ECO:0000313" key="6">
    <source>
        <dbReference type="Proteomes" id="UP001273166"/>
    </source>
</evidence>
<organism evidence="5 6">
    <name type="scientific">Chaetomium strumarium</name>
    <dbReference type="NCBI Taxonomy" id="1170767"/>
    <lineage>
        <taxon>Eukaryota</taxon>
        <taxon>Fungi</taxon>
        <taxon>Dikarya</taxon>
        <taxon>Ascomycota</taxon>
        <taxon>Pezizomycotina</taxon>
        <taxon>Sordariomycetes</taxon>
        <taxon>Sordariomycetidae</taxon>
        <taxon>Sordariales</taxon>
        <taxon>Chaetomiaceae</taxon>
        <taxon>Chaetomium</taxon>
    </lineage>
</organism>
<dbReference type="PANTHER" id="PTHR12800:SF4">
    <property type="entry name" value="HSP90 CO-CHAPERONE CDC37"/>
    <property type="match status" value="1"/>
</dbReference>
<comment type="similarity">
    <text evidence="2">Belongs to the CDC37 family.</text>
</comment>
<dbReference type="GO" id="GO:0006457">
    <property type="term" value="P:protein folding"/>
    <property type="evidence" value="ECO:0007669"/>
    <property type="project" value="TreeGrafter"/>
</dbReference>
<dbReference type="GO" id="GO:0051087">
    <property type="term" value="F:protein-folding chaperone binding"/>
    <property type="evidence" value="ECO:0007669"/>
    <property type="project" value="TreeGrafter"/>
</dbReference>
<dbReference type="Pfam" id="PF08564">
    <property type="entry name" value="CDC37_C"/>
    <property type="match status" value="1"/>
</dbReference>
<dbReference type="InterPro" id="IPR004918">
    <property type="entry name" value="Cdc37"/>
</dbReference>
<dbReference type="GO" id="GO:0031072">
    <property type="term" value="F:heat shock protein binding"/>
    <property type="evidence" value="ECO:0007669"/>
    <property type="project" value="TreeGrafter"/>
</dbReference>
<accession>A0AAJ0M1J4</accession>
<dbReference type="EMBL" id="JAUDZG010000004">
    <property type="protein sequence ID" value="KAK3305569.1"/>
    <property type="molecule type" value="Genomic_DNA"/>
</dbReference>
<protein>
    <recommendedName>
        <fullName evidence="4">Cdc37 C-terminal domain-containing protein</fullName>
    </recommendedName>
</protein>
<dbReference type="Pfam" id="PF08565">
    <property type="entry name" value="CDC37_M"/>
    <property type="match status" value="1"/>
</dbReference>
<dbReference type="Proteomes" id="UP001273166">
    <property type="component" value="Unassembled WGS sequence"/>
</dbReference>
<gene>
    <name evidence="5" type="ORF">B0T15DRAFT_202375</name>
</gene>